<accession>A0AB34KF83</accession>
<dbReference type="PANTHER" id="PTHR48081">
    <property type="entry name" value="AB HYDROLASE SUPERFAMILY PROTEIN C4A8.06C"/>
    <property type="match status" value="1"/>
</dbReference>
<evidence type="ECO:0000313" key="3">
    <source>
        <dbReference type="EMBL" id="KAL1582185.1"/>
    </source>
</evidence>
<dbReference type="GO" id="GO:0016787">
    <property type="term" value="F:hydrolase activity"/>
    <property type="evidence" value="ECO:0007669"/>
    <property type="project" value="UniProtKB-KW"/>
</dbReference>
<evidence type="ECO:0000256" key="1">
    <source>
        <dbReference type="ARBA" id="ARBA00022801"/>
    </source>
</evidence>
<evidence type="ECO:0000313" key="4">
    <source>
        <dbReference type="Proteomes" id="UP000803884"/>
    </source>
</evidence>
<dbReference type="SUPFAM" id="SSF53474">
    <property type="entry name" value="alpha/beta-Hydrolases"/>
    <property type="match status" value="1"/>
</dbReference>
<name>A0AB34KF83_9PEZI</name>
<dbReference type="Proteomes" id="UP000803884">
    <property type="component" value="Unassembled WGS sequence"/>
</dbReference>
<dbReference type="InterPro" id="IPR050300">
    <property type="entry name" value="GDXG_lipolytic_enzyme"/>
</dbReference>
<comment type="caution">
    <text evidence="3">The sequence shown here is derived from an EMBL/GenBank/DDBJ whole genome shotgun (WGS) entry which is preliminary data.</text>
</comment>
<keyword evidence="4" id="KW-1185">Reference proteome</keyword>
<dbReference type="PANTHER" id="PTHR48081:SF8">
    <property type="entry name" value="ALPHA_BETA HYDROLASE FOLD-3 DOMAIN-CONTAINING PROTEIN-RELATED"/>
    <property type="match status" value="1"/>
</dbReference>
<evidence type="ECO:0000259" key="2">
    <source>
        <dbReference type="Pfam" id="PF07859"/>
    </source>
</evidence>
<protein>
    <recommendedName>
        <fullName evidence="2">Alpha/beta hydrolase fold-3 domain-containing protein</fullName>
    </recommendedName>
</protein>
<feature type="domain" description="Alpha/beta hydrolase fold-3" evidence="2">
    <location>
        <begin position="97"/>
        <end position="306"/>
    </location>
</feature>
<reference evidence="3 4" key="1">
    <citation type="journal article" date="2020" name="Microbiol. Resour. Announc.">
        <title>Draft Genome Sequence of a Cladosporium Species Isolated from the Mesophotic Ascidian Didemnum maculosum.</title>
        <authorList>
            <person name="Gioti A."/>
            <person name="Siaperas R."/>
            <person name="Nikolaivits E."/>
            <person name="Le Goff G."/>
            <person name="Ouazzani J."/>
            <person name="Kotoulas G."/>
            <person name="Topakas E."/>
        </authorList>
    </citation>
    <scope>NUCLEOTIDE SEQUENCE [LARGE SCALE GENOMIC DNA]</scope>
    <source>
        <strain evidence="3 4">TM138-S3</strain>
    </source>
</reference>
<sequence>MLLSIQELEASCVPLPEVTQFFAENPHRPADWNDVASVRTSMSAAVAAFNATLPPAPDIVESEITIAMRDGYLSTAKVRKPLSPPRDASSPLIILAFGGGFIAGDRHQMAVEARAFVRLFDAVVVNISYRLAPENKFPVGWDDAWDSIRWAVANGSSLGADPQSGVILGGTSAGANLAAVCARRAQVEKLESEITGVWLNVPSVLPRHCVPERWRERHVSMQQNENAGVFPAHALRSVNRHCGWDEDSPWRSPVNSNHPLKGLPKTFIQVDGMDCLRDDGLLYDELLKRVGVESRCVLYPGCPHAHATFLPGTQVAAKALVDVMQGVGWMLSKTILADEARKALDLPSDSC</sequence>
<dbReference type="Pfam" id="PF07859">
    <property type="entry name" value="Abhydrolase_3"/>
    <property type="match status" value="1"/>
</dbReference>
<dbReference type="InterPro" id="IPR029058">
    <property type="entry name" value="AB_hydrolase_fold"/>
</dbReference>
<keyword evidence="1" id="KW-0378">Hydrolase</keyword>
<dbReference type="RefSeq" id="XP_069225292.1">
    <property type="nucleotide sequence ID" value="XM_069377650.1"/>
</dbReference>
<gene>
    <name evidence="3" type="ORF">WHR41_09046</name>
</gene>
<dbReference type="AlphaFoldDB" id="A0AB34KF83"/>
<dbReference type="GeneID" id="96010488"/>
<dbReference type="Gene3D" id="3.40.50.1820">
    <property type="entry name" value="alpha/beta hydrolase"/>
    <property type="match status" value="1"/>
</dbReference>
<proteinExistence type="predicted"/>
<organism evidence="3 4">
    <name type="scientific">Cladosporium halotolerans</name>
    <dbReference type="NCBI Taxonomy" id="1052096"/>
    <lineage>
        <taxon>Eukaryota</taxon>
        <taxon>Fungi</taxon>
        <taxon>Dikarya</taxon>
        <taxon>Ascomycota</taxon>
        <taxon>Pezizomycotina</taxon>
        <taxon>Dothideomycetes</taxon>
        <taxon>Dothideomycetidae</taxon>
        <taxon>Cladosporiales</taxon>
        <taxon>Cladosporiaceae</taxon>
        <taxon>Cladosporium</taxon>
    </lineage>
</organism>
<dbReference type="InterPro" id="IPR013094">
    <property type="entry name" value="AB_hydrolase_3"/>
</dbReference>
<dbReference type="EMBL" id="JAAQHG020000061">
    <property type="protein sequence ID" value="KAL1582185.1"/>
    <property type="molecule type" value="Genomic_DNA"/>
</dbReference>